<evidence type="ECO:0000256" key="6">
    <source>
        <dbReference type="RuleBase" id="RU000304"/>
    </source>
</evidence>
<feature type="domain" description="Protein kinase" evidence="7">
    <location>
        <begin position="14"/>
        <end position="266"/>
    </location>
</feature>
<keyword evidence="3 8" id="KW-0418">Kinase</keyword>
<evidence type="ECO:0000256" key="3">
    <source>
        <dbReference type="ARBA" id="ARBA00022777"/>
    </source>
</evidence>
<dbReference type="PROSITE" id="PS50011">
    <property type="entry name" value="PROTEIN_KINASE_DOM"/>
    <property type="match status" value="1"/>
</dbReference>
<evidence type="ECO:0000256" key="1">
    <source>
        <dbReference type="ARBA" id="ARBA00022679"/>
    </source>
</evidence>
<evidence type="ECO:0000313" key="8">
    <source>
        <dbReference type="EMBL" id="CAA0824770.1"/>
    </source>
</evidence>
<dbReference type="EMBL" id="CACSLK010024787">
    <property type="protein sequence ID" value="CAA0824770.1"/>
    <property type="molecule type" value="Genomic_DNA"/>
</dbReference>
<proteinExistence type="inferred from homology"/>
<reference evidence="8" key="1">
    <citation type="submission" date="2019-12" db="EMBL/GenBank/DDBJ databases">
        <authorList>
            <person name="Scholes J."/>
        </authorList>
    </citation>
    <scope>NUCLEOTIDE SEQUENCE</scope>
</reference>
<dbReference type="GO" id="GO:0004674">
    <property type="term" value="F:protein serine/threonine kinase activity"/>
    <property type="evidence" value="ECO:0007669"/>
    <property type="project" value="UniProtKB-KW"/>
</dbReference>
<dbReference type="PANTHER" id="PTHR48011:SF5">
    <property type="entry name" value="PROTEIN KINASE DOMAIN-CONTAINING PROTEIN"/>
    <property type="match status" value="1"/>
</dbReference>
<dbReference type="PROSITE" id="PS00107">
    <property type="entry name" value="PROTEIN_KINASE_ATP"/>
    <property type="match status" value="1"/>
</dbReference>
<protein>
    <submittedName>
        <fullName evidence="8">Mitogen-activated protein kinase kinase kinase 15</fullName>
    </submittedName>
</protein>
<gene>
    <name evidence="8" type="ORF">SHERM_21672</name>
</gene>
<dbReference type="AlphaFoldDB" id="A0A9N7N1M3"/>
<accession>A0A9N7N1M3</accession>
<evidence type="ECO:0000259" key="7">
    <source>
        <dbReference type="PROSITE" id="PS50011"/>
    </source>
</evidence>
<dbReference type="Gene3D" id="1.10.510.10">
    <property type="entry name" value="Transferase(Phosphotransferase) domain 1"/>
    <property type="match status" value="1"/>
</dbReference>
<dbReference type="SMART" id="SM00220">
    <property type="entry name" value="S_TKc"/>
    <property type="match status" value="1"/>
</dbReference>
<keyword evidence="4 5" id="KW-0067">ATP-binding</keyword>
<dbReference type="GO" id="GO:0005524">
    <property type="term" value="F:ATP binding"/>
    <property type="evidence" value="ECO:0007669"/>
    <property type="project" value="UniProtKB-UniRule"/>
</dbReference>
<dbReference type="InterPro" id="IPR000719">
    <property type="entry name" value="Prot_kinase_dom"/>
</dbReference>
<comment type="similarity">
    <text evidence="6">Belongs to the protein kinase superfamily.</text>
</comment>
<evidence type="ECO:0000256" key="4">
    <source>
        <dbReference type="ARBA" id="ARBA00022840"/>
    </source>
</evidence>
<comment type="caution">
    <text evidence="8">The sequence shown here is derived from an EMBL/GenBank/DDBJ whole genome shotgun (WGS) entry which is preliminary data.</text>
</comment>
<dbReference type="Proteomes" id="UP001153555">
    <property type="component" value="Unassembled WGS sequence"/>
</dbReference>
<sequence>MIDDNMYSPYPTDWLKGSIIGSGSYGTVHLAIDNTTGALFVAKSARSESAVTSLKNEARILEKLNSRHIIKCIGKEYSENGYTLFFEYVPGGSLSDLSRKFGGTLDEKLIRLYTREILHGLKYLHDNGIVHADIKCKNVFLNPLGEIKLADFGCAQVVCSSGEKPCGGTPLWMAPEVLRNEHVDFAVDIWSLGCTVIEMATGRPPWGANAWDRNPMSVMVKIANGDGLPEFPRGFSNEGLDFLSKCLRREPRERWTSERLLDHPFMRPGKGSGHVVSPTSVLDVAISYNSDDDDDDGDDSDLCDDEFVSRVSLLEKLSFHEKKFLGKDLEGSDDWITVRSR</sequence>
<dbReference type="InterPro" id="IPR011009">
    <property type="entry name" value="Kinase-like_dom_sf"/>
</dbReference>
<evidence type="ECO:0000256" key="5">
    <source>
        <dbReference type="PROSITE-ProRule" id="PRU10141"/>
    </source>
</evidence>
<dbReference type="Pfam" id="PF00069">
    <property type="entry name" value="Pkinase"/>
    <property type="match status" value="1"/>
</dbReference>
<dbReference type="SUPFAM" id="SSF56112">
    <property type="entry name" value="Protein kinase-like (PK-like)"/>
    <property type="match status" value="1"/>
</dbReference>
<evidence type="ECO:0000256" key="2">
    <source>
        <dbReference type="ARBA" id="ARBA00022741"/>
    </source>
</evidence>
<dbReference type="PANTHER" id="PTHR48011">
    <property type="entry name" value="CCR4-NOT TRANSCRIPTIONAL COMPLEX SUBUNIT CAF120-RELATED"/>
    <property type="match status" value="1"/>
</dbReference>
<dbReference type="CDD" id="cd06606">
    <property type="entry name" value="STKc_MAPKKK"/>
    <property type="match status" value="1"/>
</dbReference>
<dbReference type="OrthoDB" id="275301at2759"/>
<dbReference type="PROSITE" id="PS00108">
    <property type="entry name" value="PROTEIN_KINASE_ST"/>
    <property type="match status" value="1"/>
</dbReference>
<dbReference type="InterPro" id="IPR008271">
    <property type="entry name" value="Ser/Thr_kinase_AS"/>
</dbReference>
<organism evidence="8 9">
    <name type="scientific">Striga hermonthica</name>
    <name type="common">Purple witchweed</name>
    <name type="synonym">Buchnera hermonthica</name>
    <dbReference type="NCBI Taxonomy" id="68872"/>
    <lineage>
        <taxon>Eukaryota</taxon>
        <taxon>Viridiplantae</taxon>
        <taxon>Streptophyta</taxon>
        <taxon>Embryophyta</taxon>
        <taxon>Tracheophyta</taxon>
        <taxon>Spermatophyta</taxon>
        <taxon>Magnoliopsida</taxon>
        <taxon>eudicotyledons</taxon>
        <taxon>Gunneridae</taxon>
        <taxon>Pentapetalae</taxon>
        <taxon>asterids</taxon>
        <taxon>lamiids</taxon>
        <taxon>Lamiales</taxon>
        <taxon>Orobanchaceae</taxon>
        <taxon>Buchnereae</taxon>
        <taxon>Striga</taxon>
    </lineage>
</organism>
<keyword evidence="6" id="KW-0723">Serine/threonine-protein kinase</keyword>
<dbReference type="InterPro" id="IPR052751">
    <property type="entry name" value="Plant_MAPKKK"/>
</dbReference>
<keyword evidence="2 5" id="KW-0547">Nucleotide-binding</keyword>
<feature type="binding site" evidence="5">
    <location>
        <position position="43"/>
    </location>
    <ligand>
        <name>ATP</name>
        <dbReference type="ChEBI" id="CHEBI:30616"/>
    </ligand>
</feature>
<dbReference type="InterPro" id="IPR017441">
    <property type="entry name" value="Protein_kinase_ATP_BS"/>
</dbReference>
<name>A0A9N7N1M3_STRHE</name>
<keyword evidence="9" id="KW-1185">Reference proteome</keyword>
<evidence type="ECO:0000313" key="9">
    <source>
        <dbReference type="Proteomes" id="UP001153555"/>
    </source>
</evidence>
<keyword evidence="1" id="KW-0808">Transferase</keyword>
<dbReference type="GO" id="GO:0007165">
    <property type="term" value="P:signal transduction"/>
    <property type="evidence" value="ECO:0007669"/>
    <property type="project" value="TreeGrafter"/>
</dbReference>